<protein>
    <submittedName>
        <fullName evidence="1">Uncharacterized protein</fullName>
    </submittedName>
</protein>
<gene>
    <name evidence="1" type="ORF">SAMN05421747_104114</name>
</gene>
<dbReference type="STRING" id="623281.SAMN05421747_104114"/>
<dbReference type="AlphaFoldDB" id="A0A1I1GCD8"/>
<name>A0A1I1GCD8_9SPHI</name>
<keyword evidence="2" id="KW-1185">Reference proteome</keyword>
<evidence type="ECO:0000313" key="1">
    <source>
        <dbReference type="EMBL" id="SFC09417.1"/>
    </source>
</evidence>
<dbReference type="RefSeq" id="WP_090972476.1">
    <property type="nucleotide sequence ID" value="NZ_FOLL01000004.1"/>
</dbReference>
<reference evidence="1 2" key="1">
    <citation type="submission" date="2016-10" db="EMBL/GenBank/DDBJ databases">
        <authorList>
            <person name="de Groot N.N."/>
        </authorList>
    </citation>
    <scope>NUCLEOTIDE SEQUENCE [LARGE SCALE GENOMIC DNA]</scope>
    <source>
        <strain evidence="1 2">DSM 22900</strain>
    </source>
</reference>
<organism evidence="1 2">
    <name type="scientific">Parapedobacter composti</name>
    <dbReference type="NCBI Taxonomy" id="623281"/>
    <lineage>
        <taxon>Bacteria</taxon>
        <taxon>Pseudomonadati</taxon>
        <taxon>Bacteroidota</taxon>
        <taxon>Sphingobacteriia</taxon>
        <taxon>Sphingobacteriales</taxon>
        <taxon>Sphingobacteriaceae</taxon>
        <taxon>Parapedobacter</taxon>
    </lineage>
</organism>
<dbReference type="EMBL" id="FOLL01000004">
    <property type="protein sequence ID" value="SFC09417.1"/>
    <property type="molecule type" value="Genomic_DNA"/>
</dbReference>
<dbReference type="Proteomes" id="UP000199577">
    <property type="component" value="Unassembled WGS sequence"/>
</dbReference>
<evidence type="ECO:0000313" key="2">
    <source>
        <dbReference type="Proteomes" id="UP000199577"/>
    </source>
</evidence>
<proteinExistence type="predicted"/>
<sequence length="125" mass="14354">MTTHSYPSPPDIPALQLVYRSYAGIHSLLRLLSAGLPELQLEFSPDSFMAFYEDFRNRETEIDHAAGEALEPEFYWTKGDGCWVRVCFEAHEGYYEWGCYTSPPNVDRLRAFFEDVNSNNANSTD</sequence>
<accession>A0A1I1GCD8</accession>